<dbReference type="EMBL" id="NXIF01000061">
    <property type="protein sequence ID" value="PKI79760.1"/>
    <property type="molecule type" value="Genomic_DNA"/>
</dbReference>
<evidence type="ECO:0000259" key="2">
    <source>
        <dbReference type="Pfam" id="PF07581"/>
    </source>
</evidence>
<evidence type="ECO:0000256" key="1">
    <source>
        <dbReference type="SAM" id="MobiDB-lite"/>
    </source>
</evidence>
<keyword evidence="4" id="KW-1185">Reference proteome</keyword>
<sequence>DISNSGYATLLANSVSNEGTIKAIKGSVRLIGANEVSINLNGNSIVDLTVDKGVLDSLVENKGAVYADGGEIFLTTNAVDELLKGVVNNTGVIEANSLDGVTGYVELFAHGGEAKIGGTITAKEGFVETSGKEFTFNDAKIEAGEWLIDPVDITIDQTLADAIEEQLNSGNVTIETDATNTPDTTNNENTDGGGDIFVTGNIEYTGMNDSSLTLKAYRNIIFGNSYNPKANGSISSTNAALDVTLWARAGGNNEATDSRVGSVWLPQGSSISTNGGDVIIGGGQDALNGYTLGQYTTSGENNSLYRGASINGNINADGGDISIRAKAGQSGIAAARGVSIAGDSTIETSGTGNISIYGIAKGNSDAVAIGDSYFGNDTTGRGIVSVSDGDIYIEGLKGNGANSEALYMSNESEVNSQNGNVIITGSQTGDIKVDLRSKITADTLFIYDANNVYLNNFEMGSGHIIKNIVGSNINGEFNFTNSEAFTIGDFLYNSNSFNGLVANGDINLKSEGKGSGISINKNIYSISGDTFVNGGIHIDVNTNLFWDTQSKLTLQAEYVNVNAEIKNTNTTNGGVYFDALDNTGAINFDTNGKVVINNIHQLQWMDTALFGNYELGSDIDASNTINWNNGAGWNPIAGEVNDWEGFSGTFDGKEHSINNLFIFNTNGKTTGLFGKVLNGTIKNLVLDDFDITGDFFTGSLIGHASPNSHIENVIAQNGSVTGVRRVGGLIGALWESDFTVLNSHVKNVDVVGSYIVGGLVGQLNASRIVNSSVQGGSVIALFNEGANDASGDEVGGLVGSAYDSEILNSYANTNVSGEKDVGGVVGKAGNTIIQNSYSNGDINGVSNLGGILGYSDGNIDISNSYSQVETTIVSDVYGGNENIAGIIGNNDGTISNSYYDKTKNKNKYDEELYGKTTAQLQDINTFKDGSKEDWSIVEDSTLDKGTPILSWQVNKDGENKPIWIIGTKVTTEPEKPTPEPELPEPEKKP</sequence>
<dbReference type="InterPro" id="IPR012334">
    <property type="entry name" value="Pectin_lyas_fold"/>
</dbReference>
<dbReference type="Gene3D" id="2.160.20.10">
    <property type="entry name" value="Single-stranded right-handed beta-helix, Pectin lyase-like"/>
    <property type="match status" value="1"/>
</dbReference>
<evidence type="ECO:0000313" key="4">
    <source>
        <dbReference type="Proteomes" id="UP000233248"/>
    </source>
</evidence>
<dbReference type="Gene3D" id="2.160.20.110">
    <property type="match status" value="1"/>
</dbReference>
<accession>A0A2N1IZN5</accession>
<dbReference type="SUPFAM" id="SSF51126">
    <property type="entry name" value="Pectin lyase-like"/>
    <property type="match status" value="1"/>
</dbReference>
<organism evidence="3 4">
    <name type="scientific">Malaciobacter halophilus</name>
    <dbReference type="NCBI Taxonomy" id="197482"/>
    <lineage>
        <taxon>Bacteria</taxon>
        <taxon>Pseudomonadati</taxon>
        <taxon>Campylobacterota</taxon>
        <taxon>Epsilonproteobacteria</taxon>
        <taxon>Campylobacterales</taxon>
        <taxon>Arcobacteraceae</taxon>
        <taxon>Malaciobacter</taxon>
    </lineage>
</organism>
<proteinExistence type="predicted"/>
<gene>
    <name evidence="3" type="ORF">CP960_12830</name>
</gene>
<reference evidence="3 4" key="1">
    <citation type="submission" date="2017-09" db="EMBL/GenBank/DDBJ databases">
        <title>Genomics of the genus Arcobacter.</title>
        <authorList>
            <person name="Perez-Cataluna A."/>
            <person name="Figueras M.J."/>
            <person name="Salas-Masso N."/>
        </authorList>
    </citation>
    <scope>NUCLEOTIDE SEQUENCE [LARGE SCALE GENOMIC DNA]</scope>
    <source>
        <strain evidence="3 4">DSM 18005</strain>
    </source>
</reference>
<dbReference type="InterPro" id="IPR011050">
    <property type="entry name" value="Pectin_lyase_fold/virulence"/>
</dbReference>
<feature type="region of interest" description="Disordered" evidence="1">
    <location>
        <begin position="966"/>
        <end position="989"/>
    </location>
</feature>
<feature type="non-terminal residue" evidence="3">
    <location>
        <position position="989"/>
    </location>
</feature>
<feature type="domain" description="GLUG" evidence="2">
    <location>
        <begin position="820"/>
        <end position="843"/>
    </location>
</feature>
<dbReference type="Pfam" id="PF07581">
    <property type="entry name" value="Glug"/>
    <property type="match status" value="1"/>
</dbReference>
<dbReference type="AlphaFoldDB" id="A0A2N1IZN5"/>
<feature type="compositionally biased region" description="Basic and acidic residues" evidence="1">
    <location>
        <begin position="971"/>
        <end position="989"/>
    </location>
</feature>
<dbReference type="Proteomes" id="UP000233248">
    <property type="component" value="Unassembled WGS sequence"/>
</dbReference>
<dbReference type="InterPro" id="IPR011493">
    <property type="entry name" value="GLUG"/>
</dbReference>
<protein>
    <recommendedName>
        <fullName evidence="2">GLUG domain-containing protein</fullName>
    </recommendedName>
</protein>
<evidence type="ECO:0000313" key="3">
    <source>
        <dbReference type="EMBL" id="PKI79760.1"/>
    </source>
</evidence>
<dbReference type="RefSeq" id="WP_101185885.1">
    <property type="nucleotide sequence ID" value="NZ_NXIF01000061.1"/>
</dbReference>
<name>A0A2N1IZN5_9BACT</name>
<comment type="caution">
    <text evidence="3">The sequence shown here is derived from an EMBL/GenBank/DDBJ whole genome shotgun (WGS) entry which is preliminary data.</text>
</comment>
<feature type="non-terminal residue" evidence="3">
    <location>
        <position position="1"/>
    </location>
</feature>